<evidence type="ECO:0000256" key="5">
    <source>
        <dbReference type="ARBA" id="ARBA00017611"/>
    </source>
</evidence>
<accession>F1L248</accession>
<feature type="signal peptide" evidence="11">
    <location>
        <begin position="1"/>
        <end position="26"/>
    </location>
</feature>
<feature type="chain" id="PRO_5005128830" description="Dolichyl-diphosphooligosaccharide--protein glycosyltransferase subunit 1" evidence="11">
    <location>
        <begin position="27"/>
        <end position="596"/>
    </location>
</feature>
<evidence type="ECO:0000256" key="10">
    <source>
        <dbReference type="ARBA" id="ARBA00023136"/>
    </source>
</evidence>
<comment type="similarity">
    <text evidence="4 11">Belongs to the OST1 family.</text>
</comment>
<evidence type="ECO:0000256" key="11">
    <source>
        <dbReference type="RuleBase" id="RU361143"/>
    </source>
</evidence>
<dbReference type="UniPathway" id="UPA00378"/>
<dbReference type="PANTHER" id="PTHR21049">
    <property type="entry name" value="RIBOPHORIN I"/>
    <property type="match status" value="1"/>
</dbReference>
<evidence type="ECO:0000256" key="3">
    <source>
        <dbReference type="ARBA" id="ARBA00004922"/>
    </source>
</evidence>
<sequence length="596" mass="67501">MLWSFWTKMLRIGLLLLCYYAAFCIAQFEGISIEAERHVDISSQVVKVTVKYQVTNGGKTDINTFVHLVSDAEQSKLSYIMAAEEKKDGKLHIVKANIAGIKQGFTAYKVELLTAVTPGAKVGVTVEYHLAQYLLPYPAKITQSEAQFMLYKGSAHVASPYVVTKETTVIQLAPGKLLSHTTVTPTKTDSGKITYGPYTDQKPFTVSEIKVHSENNSPFVVVTDLERTIEISHWGNIAVEEFIKIVHKGAELTGPFSRLDHQLDHRTRRPVVTSYKTLLPASSKDIYYRDEIGNISTSSVRRMTDAVELTIQPRFPLFGGWRTDYVLGYNVPAYQYLYATGNSFALKMRLVDHVFDNSVVEHFKLRVILPEGSRNFKLITPYSVKRNPDELHFTYLDTTGRPVITVEKDNLVDAHIQPFTLHYEFDRIQLWREPLLACAGFGVLFLIVIIYVRFDFTIASDVATESRLQAQGQIEQLTDLHADRLRSYDHFIDAGNKYRSNKDAAAFASAKKKAESDVKNTTQAMMDIQAELKANNAEISEKLNEVNKMNKTAMELITNYMTQVERLLKGQVQKGVFTEAEKTFNQKLNEIKEKMD</sequence>
<evidence type="ECO:0000256" key="6">
    <source>
        <dbReference type="ARBA" id="ARBA00022692"/>
    </source>
</evidence>
<evidence type="ECO:0000256" key="12">
    <source>
        <dbReference type="SAM" id="Coils"/>
    </source>
</evidence>
<dbReference type="GO" id="GO:0018279">
    <property type="term" value="P:protein N-linked glycosylation via asparagine"/>
    <property type="evidence" value="ECO:0007669"/>
    <property type="project" value="TreeGrafter"/>
</dbReference>
<comment type="subcellular location">
    <subcellularLocation>
        <location evidence="2 11">Endoplasmic reticulum membrane</location>
        <topology evidence="2 11">Single-pass type I membrane protein</topology>
    </subcellularLocation>
</comment>
<keyword evidence="10 11" id="KW-0472">Membrane</keyword>
<protein>
    <recommendedName>
        <fullName evidence="5 11">Dolichyl-diphosphooligosaccharide--protein glycosyltransferase subunit 1</fullName>
    </recommendedName>
</protein>
<evidence type="ECO:0000256" key="9">
    <source>
        <dbReference type="ARBA" id="ARBA00022989"/>
    </source>
</evidence>
<organism evidence="13">
    <name type="scientific">Ascaris suum</name>
    <name type="common">Pig roundworm</name>
    <name type="synonym">Ascaris lumbricoides</name>
    <dbReference type="NCBI Taxonomy" id="6253"/>
    <lineage>
        <taxon>Eukaryota</taxon>
        <taxon>Metazoa</taxon>
        <taxon>Ecdysozoa</taxon>
        <taxon>Nematoda</taxon>
        <taxon>Chromadorea</taxon>
        <taxon>Rhabditida</taxon>
        <taxon>Spirurina</taxon>
        <taxon>Ascaridomorpha</taxon>
        <taxon>Ascaridoidea</taxon>
        <taxon>Ascarididae</taxon>
        <taxon>Ascaris</taxon>
    </lineage>
</organism>
<comment type="function">
    <text evidence="1 11">Subunit of the oligosaccharyl transferase (OST) complex that catalyzes the initial transfer of a defined glycan (Glc(3)Man(9)GlcNAc(2) in eukaryotes) from the lipid carrier dolichol-pyrophosphate to an asparagine residue within an Asn-X-Ser/Thr consensus motif in nascent polypeptide chains, the first step in protein N-glycosylation. N-glycosylation occurs cotranslationally and the complex associates with the Sec61 complex at the channel-forming translocon complex that mediates protein translocation across the endoplasmic reticulum (ER). All subunits are required for a maximal enzyme activity.</text>
</comment>
<dbReference type="InterPro" id="IPR007676">
    <property type="entry name" value="Ribophorin_I"/>
</dbReference>
<feature type="transmembrane region" description="Helical" evidence="11">
    <location>
        <begin position="434"/>
        <end position="452"/>
    </location>
</feature>
<evidence type="ECO:0000256" key="7">
    <source>
        <dbReference type="ARBA" id="ARBA00022729"/>
    </source>
</evidence>
<feature type="coiled-coil region" evidence="12">
    <location>
        <begin position="511"/>
        <end position="549"/>
    </location>
</feature>
<evidence type="ECO:0000256" key="8">
    <source>
        <dbReference type="ARBA" id="ARBA00022824"/>
    </source>
</evidence>
<dbReference type="Pfam" id="PF04597">
    <property type="entry name" value="Ribophorin_I"/>
    <property type="match status" value="1"/>
</dbReference>
<keyword evidence="12" id="KW-0175">Coiled coil</keyword>
<dbReference type="GO" id="GO:0016740">
    <property type="term" value="F:transferase activity"/>
    <property type="evidence" value="ECO:0007669"/>
    <property type="project" value="UniProtKB-KW"/>
</dbReference>
<keyword evidence="13" id="KW-0808">Transferase</keyword>
<comment type="subunit">
    <text evidence="11">Component of the oligosaccharyltransferase (OST) complex.</text>
</comment>
<keyword evidence="7 11" id="KW-0732">Signal</keyword>
<keyword evidence="6 11" id="KW-0812">Transmembrane</keyword>
<evidence type="ECO:0000256" key="4">
    <source>
        <dbReference type="ARBA" id="ARBA00008905"/>
    </source>
</evidence>
<dbReference type="EMBL" id="JI169930">
    <property type="protein sequence ID" value="ADY44202.1"/>
    <property type="molecule type" value="mRNA"/>
</dbReference>
<evidence type="ECO:0000256" key="2">
    <source>
        <dbReference type="ARBA" id="ARBA00004115"/>
    </source>
</evidence>
<proteinExistence type="evidence at transcript level"/>
<comment type="pathway">
    <text evidence="3 11">Protein modification; protein glycosylation.</text>
</comment>
<dbReference type="AlphaFoldDB" id="F1L248"/>
<dbReference type="GO" id="GO:0008250">
    <property type="term" value="C:oligosaccharyltransferase complex"/>
    <property type="evidence" value="ECO:0007669"/>
    <property type="project" value="UniProtKB-UniRule"/>
</dbReference>
<keyword evidence="9 11" id="KW-1133">Transmembrane helix</keyword>
<evidence type="ECO:0000313" key="13">
    <source>
        <dbReference type="EMBL" id="ADY44202.1"/>
    </source>
</evidence>
<name>F1L248_ASCSU</name>
<keyword evidence="8 11" id="KW-0256">Endoplasmic reticulum</keyword>
<evidence type="ECO:0000256" key="1">
    <source>
        <dbReference type="ARBA" id="ARBA00002791"/>
    </source>
</evidence>
<dbReference type="PANTHER" id="PTHR21049:SF0">
    <property type="entry name" value="DOLICHYL-DIPHOSPHOOLIGOSACCHARIDE--PROTEIN GLYCOSYLTRANSFERASE SUBUNIT 1"/>
    <property type="match status" value="1"/>
</dbReference>
<reference evidence="13" key="1">
    <citation type="journal article" date="2011" name="Genome Res.">
        <title>Deep small RNA sequencing from the nematode Ascaris reveals conservation, functional diversification, and novel developmental profiles.</title>
        <authorList>
            <person name="Wang J."/>
            <person name="Czech B."/>
            <person name="Crunk A."/>
            <person name="Wallace A."/>
            <person name="Mitreva M."/>
            <person name="Hannon G.J."/>
            <person name="Davis R.E."/>
        </authorList>
    </citation>
    <scope>NUCLEOTIDE SEQUENCE</scope>
</reference>